<dbReference type="AlphaFoldDB" id="A0A8S0SGG7"/>
<keyword evidence="2" id="KW-1185">Reference proteome</keyword>
<dbReference type="InterPro" id="IPR053296">
    <property type="entry name" value="TSET_member_tstB"/>
</dbReference>
<evidence type="ECO:0000313" key="1">
    <source>
        <dbReference type="EMBL" id="CAA2990834.1"/>
    </source>
</evidence>
<dbReference type="Proteomes" id="UP000594638">
    <property type="component" value="Unassembled WGS sequence"/>
</dbReference>
<gene>
    <name evidence="1" type="ORF">OLEA9_A009134</name>
</gene>
<dbReference type="OrthoDB" id="1282308at2759"/>
<organism evidence="1 2">
    <name type="scientific">Olea europaea subsp. europaea</name>
    <dbReference type="NCBI Taxonomy" id="158383"/>
    <lineage>
        <taxon>Eukaryota</taxon>
        <taxon>Viridiplantae</taxon>
        <taxon>Streptophyta</taxon>
        <taxon>Embryophyta</taxon>
        <taxon>Tracheophyta</taxon>
        <taxon>Spermatophyta</taxon>
        <taxon>Magnoliopsida</taxon>
        <taxon>eudicotyledons</taxon>
        <taxon>Gunneridae</taxon>
        <taxon>Pentapetalae</taxon>
        <taxon>asterids</taxon>
        <taxon>lamiids</taxon>
        <taxon>Lamiales</taxon>
        <taxon>Oleaceae</taxon>
        <taxon>Oleeae</taxon>
        <taxon>Olea</taxon>
    </lineage>
</organism>
<dbReference type="PANTHER" id="PTHR48151:SF3">
    <property type="entry name" value="SH3 DOMAIN-CONTAINING PROTEIN"/>
    <property type="match status" value="1"/>
</dbReference>
<comment type="caution">
    <text evidence="1">The sequence shown here is derived from an EMBL/GenBank/DDBJ whole genome shotgun (WGS) entry which is preliminary data.</text>
</comment>
<proteinExistence type="predicted"/>
<protein>
    <submittedName>
        <fullName evidence="1">Uncharacterized protein</fullName>
    </submittedName>
</protein>
<evidence type="ECO:0000313" key="2">
    <source>
        <dbReference type="Proteomes" id="UP000594638"/>
    </source>
</evidence>
<sequence length="236" mass="26723">MVIDQSIIRGNLQYAAISALRRLPLDPGNSAFLHRATQGLLFSDPVAVRHSLEILSELAMKDPYAVAMSLGKHVQSGGALQDVLHLHDVLARVALARLCHTVSRARALDERPDIKSQFNSVLYQLLLDPSERVCFEAILCVLGKFDNSERTEERAAGWYRLTREILKLPEAPSVKDTESKKDKTSKTRRPQPLIKLVMRRYEAFFQSSLCIKENVYIHNCIQNTYSLVLQFCLIDC</sequence>
<dbReference type="PANTHER" id="PTHR48151">
    <property type="entry name" value="SH3 DOMAIN-CONTAINING PROTEIN"/>
    <property type="match status" value="1"/>
</dbReference>
<dbReference type="EMBL" id="CACTIH010004419">
    <property type="protein sequence ID" value="CAA2990834.1"/>
    <property type="molecule type" value="Genomic_DNA"/>
</dbReference>
<reference evidence="1 2" key="1">
    <citation type="submission" date="2019-12" db="EMBL/GenBank/DDBJ databases">
        <authorList>
            <person name="Alioto T."/>
            <person name="Alioto T."/>
            <person name="Gomez Garrido J."/>
        </authorList>
    </citation>
    <scope>NUCLEOTIDE SEQUENCE [LARGE SCALE GENOMIC DNA]</scope>
</reference>
<accession>A0A8S0SGG7</accession>
<dbReference type="Gramene" id="OE9A009134T4">
    <property type="protein sequence ID" value="OE9A009134C4"/>
    <property type="gene ID" value="OE9A009134"/>
</dbReference>
<name>A0A8S0SGG7_OLEEU</name>